<gene>
    <name evidence="6" type="ORF">MOPEL_135_02020</name>
</gene>
<dbReference type="CDD" id="cd06267">
    <property type="entry name" value="PBP1_LacI_sugar_binding-like"/>
    <property type="match status" value="1"/>
</dbReference>
<evidence type="ECO:0000313" key="6">
    <source>
        <dbReference type="EMBL" id="GAB49964.1"/>
    </source>
</evidence>
<dbReference type="CDD" id="cd01392">
    <property type="entry name" value="HTH_LacI"/>
    <property type="match status" value="1"/>
</dbReference>
<evidence type="ECO:0000256" key="4">
    <source>
        <dbReference type="ARBA" id="ARBA00023163"/>
    </source>
</evidence>
<dbReference type="SUPFAM" id="SSF47413">
    <property type="entry name" value="lambda repressor-like DNA-binding domains"/>
    <property type="match status" value="1"/>
</dbReference>
<keyword evidence="4" id="KW-0804">Transcription</keyword>
<organism evidence="6 7">
    <name type="scientific">Mobilicoccus pelagius NBRC 104925</name>
    <dbReference type="NCBI Taxonomy" id="1089455"/>
    <lineage>
        <taxon>Bacteria</taxon>
        <taxon>Bacillati</taxon>
        <taxon>Actinomycetota</taxon>
        <taxon>Actinomycetes</taxon>
        <taxon>Micrococcales</taxon>
        <taxon>Dermatophilaceae</taxon>
        <taxon>Mobilicoccus</taxon>
    </lineage>
</organism>
<keyword evidence="3" id="KW-0238">DNA-binding</keyword>
<dbReference type="Pfam" id="PF13377">
    <property type="entry name" value="Peripla_BP_3"/>
    <property type="match status" value="1"/>
</dbReference>
<dbReference type="STRING" id="1089455.MOPEL_135_02020"/>
<reference evidence="6 7" key="1">
    <citation type="submission" date="2012-02" db="EMBL/GenBank/DDBJ databases">
        <title>Whole genome shotgun sequence of Mobilicoccus pelagius NBRC 104925.</title>
        <authorList>
            <person name="Yoshida Y."/>
            <person name="Hosoyama A."/>
            <person name="Tsuchikane K."/>
            <person name="Katsumata H."/>
            <person name="Yamazaki S."/>
            <person name="Fujita N."/>
        </authorList>
    </citation>
    <scope>NUCLEOTIDE SEQUENCE [LARGE SCALE GENOMIC DNA]</scope>
    <source>
        <strain evidence="6 7">NBRC 104925</strain>
    </source>
</reference>
<keyword evidence="2" id="KW-0805">Transcription regulation</keyword>
<dbReference type="InterPro" id="IPR010982">
    <property type="entry name" value="Lambda_DNA-bd_dom_sf"/>
</dbReference>
<proteinExistence type="predicted"/>
<dbReference type="Pfam" id="PF00356">
    <property type="entry name" value="LacI"/>
    <property type="match status" value="1"/>
</dbReference>
<dbReference type="SMART" id="SM00354">
    <property type="entry name" value="HTH_LACI"/>
    <property type="match status" value="1"/>
</dbReference>
<dbReference type="Gene3D" id="1.10.260.40">
    <property type="entry name" value="lambda repressor-like DNA-binding domains"/>
    <property type="match status" value="1"/>
</dbReference>
<dbReference type="RefSeq" id="WP_009760621.1">
    <property type="nucleotide sequence ID" value="NZ_BAFE01000094.1"/>
</dbReference>
<dbReference type="InterPro" id="IPR046335">
    <property type="entry name" value="LacI/GalR-like_sensor"/>
</dbReference>
<dbReference type="GO" id="GO:0000976">
    <property type="term" value="F:transcription cis-regulatory region binding"/>
    <property type="evidence" value="ECO:0007669"/>
    <property type="project" value="TreeGrafter"/>
</dbReference>
<dbReference type="EMBL" id="BAFE01000094">
    <property type="protein sequence ID" value="GAB49964.1"/>
    <property type="molecule type" value="Genomic_DNA"/>
</dbReference>
<dbReference type="PROSITE" id="PS50932">
    <property type="entry name" value="HTH_LACI_2"/>
    <property type="match status" value="1"/>
</dbReference>
<dbReference type="InterPro" id="IPR028082">
    <property type="entry name" value="Peripla_BP_I"/>
</dbReference>
<dbReference type="SUPFAM" id="SSF53822">
    <property type="entry name" value="Periplasmic binding protein-like I"/>
    <property type="match status" value="1"/>
</dbReference>
<protein>
    <submittedName>
        <fullName evidence="6">Putative LacI family transcriptional regulator</fullName>
    </submittedName>
</protein>
<evidence type="ECO:0000256" key="3">
    <source>
        <dbReference type="ARBA" id="ARBA00023125"/>
    </source>
</evidence>
<evidence type="ECO:0000313" key="7">
    <source>
        <dbReference type="Proteomes" id="UP000004367"/>
    </source>
</evidence>
<dbReference type="GO" id="GO:0003700">
    <property type="term" value="F:DNA-binding transcription factor activity"/>
    <property type="evidence" value="ECO:0007669"/>
    <property type="project" value="TreeGrafter"/>
</dbReference>
<keyword evidence="1" id="KW-0678">Repressor</keyword>
<dbReference type="PANTHER" id="PTHR30146:SF148">
    <property type="entry name" value="HTH-TYPE TRANSCRIPTIONAL REPRESSOR PURR-RELATED"/>
    <property type="match status" value="1"/>
</dbReference>
<name>H5UW56_9MICO</name>
<evidence type="ECO:0000259" key="5">
    <source>
        <dbReference type="PROSITE" id="PS50932"/>
    </source>
</evidence>
<evidence type="ECO:0000256" key="2">
    <source>
        <dbReference type="ARBA" id="ARBA00023015"/>
    </source>
</evidence>
<dbReference type="AlphaFoldDB" id="H5UW56"/>
<keyword evidence="7" id="KW-1185">Reference proteome</keyword>
<dbReference type="Gene3D" id="3.40.50.2300">
    <property type="match status" value="2"/>
</dbReference>
<sequence>MAVTMTQVAKEAGVSVSTVSHVINGTRPVAQSTRRQVLDAMERLGFTHQPVARSLAAGSTTTIGVAIPLSGNPFHQELFAGIEGEARRQHFSVLVSDTSDDPRREREVVANLIAHHVRGVLVSPTAGWARGAARVVREHQLPCVLVDRLLSAPVDQVGVENERSTAMLVEHLVVKGHRRIGCLSGREGLSTTDERVAGYTAALRAAALPIDDDLVVSGDSTDSGGRRAMRTLLALPDPPTAVFIANDSMSLGALRALKEAGRRVPEDLALVCFDDPPWGDLAVPGLTAIAQPTFAMGARAVQLLARRITDPDAPAQTLRLRGEVTHRGSCGCRV</sequence>
<dbReference type="eggNOG" id="COG1609">
    <property type="taxonomic scope" value="Bacteria"/>
</dbReference>
<feature type="domain" description="HTH lacI-type" evidence="5">
    <location>
        <begin position="3"/>
        <end position="57"/>
    </location>
</feature>
<comment type="caution">
    <text evidence="6">The sequence shown here is derived from an EMBL/GenBank/DDBJ whole genome shotgun (WGS) entry which is preliminary data.</text>
</comment>
<dbReference type="PANTHER" id="PTHR30146">
    <property type="entry name" value="LACI-RELATED TRANSCRIPTIONAL REPRESSOR"/>
    <property type="match status" value="1"/>
</dbReference>
<dbReference type="Proteomes" id="UP000004367">
    <property type="component" value="Unassembled WGS sequence"/>
</dbReference>
<accession>H5UW56</accession>
<dbReference type="InterPro" id="IPR000843">
    <property type="entry name" value="HTH_LacI"/>
</dbReference>
<evidence type="ECO:0000256" key="1">
    <source>
        <dbReference type="ARBA" id="ARBA00022491"/>
    </source>
</evidence>